<dbReference type="HOGENOM" id="CLU_2420649_0_0_5"/>
<protein>
    <submittedName>
        <fullName evidence="2">Uncharacterized protein</fullName>
    </submittedName>
</protein>
<keyword evidence="3" id="KW-1185">Reference proteome</keyword>
<dbReference type="OrthoDB" id="9870689at2"/>
<organism evidence="2 3">
    <name type="scientific">Asticcacaulis biprosthecium C19</name>
    <dbReference type="NCBI Taxonomy" id="715226"/>
    <lineage>
        <taxon>Bacteria</taxon>
        <taxon>Pseudomonadati</taxon>
        <taxon>Pseudomonadota</taxon>
        <taxon>Alphaproteobacteria</taxon>
        <taxon>Caulobacterales</taxon>
        <taxon>Caulobacteraceae</taxon>
        <taxon>Asticcacaulis</taxon>
    </lineage>
</organism>
<dbReference type="EMBL" id="GL883077">
    <property type="protein sequence ID" value="EGF93615.1"/>
    <property type="molecule type" value="Genomic_DNA"/>
</dbReference>
<reference evidence="3" key="1">
    <citation type="submission" date="2011-03" db="EMBL/GenBank/DDBJ databases">
        <title>Draft genome sequence of Brevundimonas diminuta.</title>
        <authorList>
            <person name="Brown P.J.B."/>
            <person name="Buechlein A."/>
            <person name="Hemmerich C."/>
            <person name="Brun Y.V."/>
        </authorList>
    </citation>
    <scope>NUCLEOTIDE SEQUENCE [LARGE SCALE GENOMIC DNA]</scope>
    <source>
        <strain evidence="3">C19</strain>
    </source>
</reference>
<evidence type="ECO:0000313" key="2">
    <source>
        <dbReference type="EMBL" id="EGF93615.1"/>
    </source>
</evidence>
<gene>
    <name evidence="2" type="ORF">ABI_20560</name>
</gene>
<dbReference type="STRING" id="715226.ABI_20560"/>
<evidence type="ECO:0000313" key="3">
    <source>
        <dbReference type="Proteomes" id="UP000006512"/>
    </source>
</evidence>
<accession>F4QM43</accession>
<dbReference type="RefSeq" id="WP_006272815.1">
    <property type="nucleotide sequence ID" value="NZ_GL883077.1"/>
</dbReference>
<dbReference type="Proteomes" id="UP000006512">
    <property type="component" value="Unassembled WGS sequence"/>
</dbReference>
<sequence>MSSAQRPSLPDPLPSADQPDLFERPLSKASEGGVTEPAAPVRADGWHSPALPPAYRYGDRAGYPQPHYQAARAGAYGPYGGHRPGYPKVYG</sequence>
<dbReference type="AlphaFoldDB" id="F4QM43"/>
<feature type="region of interest" description="Disordered" evidence="1">
    <location>
        <begin position="1"/>
        <end position="48"/>
    </location>
</feature>
<name>F4QM43_9CAUL</name>
<proteinExistence type="predicted"/>
<evidence type="ECO:0000256" key="1">
    <source>
        <dbReference type="SAM" id="MobiDB-lite"/>
    </source>
</evidence>